<dbReference type="OrthoDB" id="8442777at2"/>
<protein>
    <submittedName>
        <fullName evidence="4">Acyl carrier protein phosphodiesterase</fullName>
    </submittedName>
</protein>
<dbReference type="AlphaFoldDB" id="A0A1I7ICS5"/>
<evidence type="ECO:0000256" key="1">
    <source>
        <dbReference type="ARBA" id="ARBA00022516"/>
    </source>
</evidence>
<proteinExistence type="predicted"/>
<dbReference type="EMBL" id="FPBK01000015">
    <property type="protein sequence ID" value="SFU70744.1"/>
    <property type="molecule type" value="Genomic_DNA"/>
</dbReference>
<dbReference type="RefSeq" id="WP_093026116.1">
    <property type="nucleotide sequence ID" value="NZ_FPBK01000015.1"/>
</dbReference>
<dbReference type="Pfam" id="PF04336">
    <property type="entry name" value="ACP_PD"/>
    <property type="match status" value="1"/>
</dbReference>
<sequence>MNYLAHIYLSGADELLTIGNFIADGIKGKQYQTYPPDIQKGILLHRAIDTYTDAHPIVRQSTKKLHAVHGHYSGVIVDMLYDHFLAKHWEQFHPTPLDVYAADFYKSLQEHEALLPPRILRLMPPMLQYNWLVMYASIEGIDTILKQMHHKTKFRGALDIAGDSLLAHYDAFETEFFAFFTELQAFVADML</sequence>
<keyword evidence="5" id="KW-1185">Reference proteome</keyword>
<gene>
    <name evidence="4" type="ORF">SAMN05216480_1153</name>
</gene>
<organism evidence="4 5">
    <name type="scientific">Pustulibacterium marinum</name>
    <dbReference type="NCBI Taxonomy" id="1224947"/>
    <lineage>
        <taxon>Bacteria</taxon>
        <taxon>Pseudomonadati</taxon>
        <taxon>Bacteroidota</taxon>
        <taxon>Flavobacteriia</taxon>
        <taxon>Flavobacteriales</taxon>
        <taxon>Flavobacteriaceae</taxon>
        <taxon>Pustulibacterium</taxon>
    </lineage>
</organism>
<name>A0A1I7ICS5_9FLAO</name>
<keyword evidence="3" id="KW-0443">Lipid metabolism</keyword>
<dbReference type="Proteomes" id="UP000199138">
    <property type="component" value="Unassembled WGS sequence"/>
</dbReference>
<keyword evidence="2" id="KW-0378">Hydrolase</keyword>
<dbReference type="PANTHER" id="PTHR38764:SF1">
    <property type="entry name" value="ACYL CARRIER PROTEIN PHOSPHODIESTERASE"/>
    <property type="match status" value="1"/>
</dbReference>
<dbReference type="GO" id="GO:0006633">
    <property type="term" value="P:fatty acid biosynthetic process"/>
    <property type="evidence" value="ECO:0007669"/>
    <property type="project" value="InterPro"/>
</dbReference>
<evidence type="ECO:0000313" key="5">
    <source>
        <dbReference type="Proteomes" id="UP000199138"/>
    </source>
</evidence>
<dbReference type="InterPro" id="IPR007431">
    <property type="entry name" value="ACP_PD"/>
</dbReference>
<keyword evidence="1" id="KW-0444">Lipid biosynthesis</keyword>
<dbReference type="GO" id="GO:0008770">
    <property type="term" value="F:[acyl-carrier-protein] phosphodiesterase activity"/>
    <property type="evidence" value="ECO:0007669"/>
    <property type="project" value="InterPro"/>
</dbReference>
<reference evidence="4 5" key="1">
    <citation type="submission" date="2016-10" db="EMBL/GenBank/DDBJ databases">
        <authorList>
            <person name="de Groot N.N."/>
        </authorList>
    </citation>
    <scope>NUCLEOTIDE SEQUENCE [LARGE SCALE GENOMIC DNA]</scope>
    <source>
        <strain evidence="4 5">CGMCC 1.12333</strain>
    </source>
</reference>
<dbReference type="PIRSF" id="PIRSF011489">
    <property type="entry name" value="DUF479"/>
    <property type="match status" value="1"/>
</dbReference>
<dbReference type="STRING" id="1224947.SAMN05216480_1153"/>
<evidence type="ECO:0000256" key="2">
    <source>
        <dbReference type="ARBA" id="ARBA00022801"/>
    </source>
</evidence>
<accession>A0A1I7ICS5</accession>
<evidence type="ECO:0000313" key="4">
    <source>
        <dbReference type="EMBL" id="SFU70744.1"/>
    </source>
</evidence>
<dbReference type="PANTHER" id="PTHR38764">
    <property type="entry name" value="ACYL CARRIER PROTEIN PHOSPHODIESTERASE"/>
    <property type="match status" value="1"/>
</dbReference>
<evidence type="ECO:0000256" key="3">
    <source>
        <dbReference type="ARBA" id="ARBA00023098"/>
    </source>
</evidence>